<keyword evidence="2" id="KW-1133">Transmembrane helix</keyword>
<reference evidence="4" key="1">
    <citation type="submission" date="2016-10" db="EMBL/GenBank/DDBJ databases">
        <authorList>
            <person name="Varghese N."/>
            <person name="Submissions S."/>
        </authorList>
    </citation>
    <scope>NUCLEOTIDE SEQUENCE [LARGE SCALE GENOMIC DNA]</scope>
    <source>
        <strain evidence="4">DSM 21620</strain>
    </source>
</reference>
<evidence type="ECO:0000256" key="1">
    <source>
        <dbReference type="SAM" id="Coils"/>
    </source>
</evidence>
<evidence type="ECO:0000313" key="4">
    <source>
        <dbReference type="Proteomes" id="UP000198666"/>
    </source>
</evidence>
<feature type="transmembrane region" description="Helical" evidence="2">
    <location>
        <begin position="12"/>
        <end position="29"/>
    </location>
</feature>
<keyword evidence="2" id="KW-0812">Transmembrane</keyword>
<dbReference type="OrthoDB" id="2361545at2"/>
<accession>A0A1G6PLF5</accession>
<name>A0A1G6PLF5_9BACI</name>
<dbReference type="STRING" id="361279.SAMN05421663_104157"/>
<dbReference type="InterPro" id="IPR024405">
    <property type="entry name" value="Phage_BhlA/UviB"/>
</dbReference>
<feature type="coiled-coil region" evidence="1">
    <location>
        <begin position="29"/>
        <end position="60"/>
    </location>
</feature>
<keyword evidence="2" id="KW-0472">Membrane</keyword>
<dbReference type="RefSeq" id="WP_093726953.1">
    <property type="nucleotide sequence ID" value="NZ_FMZB01000004.1"/>
</dbReference>
<proteinExistence type="predicted"/>
<keyword evidence="1" id="KW-0175">Coiled coil</keyword>
<dbReference type="AlphaFoldDB" id="A0A1G6PLF5"/>
<organism evidence="3 4">
    <name type="scientific">Terribacillus halophilus</name>
    <dbReference type="NCBI Taxonomy" id="361279"/>
    <lineage>
        <taxon>Bacteria</taxon>
        <taxon>Bacillati</taxon>
        <taxon>Bacillota</taxon>
        <taxon>Bacilli</taxon>
        <taxon>Bacillales</taxon>
        <taxon>Bacillaceae</taxon>
        <taxon>Terribacillus</taxon>
    </lineage>
</organism>
<gene>
    <name evidence="3" type="ORF">SAMN05421663_104157</name>
</gene>
<evidence type="ECO:0000256" key="2">
    <source>
        <dbReference type="SAM" id="Phobius"/>
    </source>
</evidence>
<sequence length="72" mass="8339">MDLTTIPLDTWVGQGIFCVLFVWMLMTTMKESRQREDKLLNQIEKQNAAQEKIVSSLERLELQIQDIKNGGN</sequence>
<keyword evidence="4" id="KW-1185">Reference proteome</keyword>
<dbReference type="Pfam" id="PF10960">
    <property type="entry name" value="Holin_BhlA"/>
    <property type="match status" value="1"/>
</dbReference>
<dbReference type="EMBL" id="FMZB01000004">
    <property type="protein sequence ID" value="SDC80356.1"/>
    <property type="molecule type" value="Genomic_DNA"/>
</dbReference>
<dbReference type="Proteomes" id="UP000198666">
    <property type="component" value="Unassembled WGS sequence"/>
</dbReference>
<protein>
    <submittedName>
        <fullName evidence="3">BhlA holin family protein</fullName>
    </submittedName>
</protein>
<evidence type="ECO:0000313" key="3">
    <source>
        <dbReference type="EMBL" id="SDC80356.1"/>
    </source>
</evidence>